<dbReference type="Proteomes" id="UP000005237">
    <property type="component" value="Unassembled WGS sequence"/>
</dbReference>
<dbReference type="EnsemblMetazoa" id="CJA10003.1">
    <property type="protein sequence ID" value="CJA10003.1"/>
    <property type="gene ID" value="WBGene00129207"/>
</dbReference>
<feature type="region of interest" description="Disordered" evidence="1">
    <location>
        <begin position="212"/>
        <end position="231"/>
    </location>
</feature>
<accession>A0A8R1DT41</accession>
<organism evidence="2 3">
    <name type="scientific">Caenorhabditis japonica</name>
    <dbReference type="NCBI Taxonomy" id="281687"/>
    <lineage>
        <taxon>Eukaryota</taxon>
        <taxon>Metazoa</taxon>
        <taxon>Ecdysozoa</taxon>
        <taxon>Nematoda</taxon>
        <taxon>Chromadorea</taxon>
        <taxon>Rhabditida</taxon>
        <taxon>Rhabditina</taxon>
        <taxon>Rhabditomorpha</taxon>
        <taxon>Rhabditoidea</taxon>
        <taxon>Rhabditidae</taxon>
        <taxon>Peloderinae</taxon>
        <taxon>Caenorhabditis</taxon>
    </lineage>
</organism>
<dbReference type="AlphaFoldDB" id="A0A8R1DT41"/>
<feature type="compositionally biased region" description="Polar residues" evidence="1">
    <location>
        <begin position="103"/>
        <end position="114"/>
    </location>
</feature>
<keyword evidence="3" id="KW-1185">Reference proteome</keyword>
<evidence type="ECO:0000313" key="2">
    <source>
        <dbReference type="EnsemblMetazoa" id="CJA10003.1"/>
    </source>
</evidence>
<evidence type="ECO:0000256" key="1">
    <source>
        <dbReference type="SAM" id="MobiDB-lite"/>
    </source>
</evidence>
<sequence>MTEIQLLGSSSLKVDYAITDKTYKVFERLQKKTEQIRDAMQDLERQCELVSLRVTRTASKILNKKSEKAVKQKSVMVLQEQLENDSTVNFNIVRFENWSNGMSPQIADDSNQVDCASGDKKIDEKEEEEENASIENISESSHEICNLVNDEDEEEQKIEDITPKILEDCSSSTNSSDVIPAKEESPPITNVLDKLPDNMKANLESIQRAQVSKVVDSKENTNKNKNGQIQV</sequence>
<evidence type="ECO:0000313" key="3">
    <source>
        <dbReference type="Proteomes" id="UP000005237"/>
    </source>
</evidence>
<reference evidence="2" key="2">
    <citation type="submission" date="2022-06" db="UniProtKB">
        <authorList>
            <consortium name="EnsemblMetazoa"/>
        </authorList>
    </citation>
    <scope>IDENTIFICATION</scope>
    <source>
        <strain evidence="2">DF5081</strain>
    </source>
</reference>
<name>A0A8R1DT41_CAEJA</name>
<proteinExistence type="predicted"/>
<feature type="region of interest" description="Disordered" evidence="1">
    <location>
        <begin position="103"/>
        <end position="135"/>
    </location>
</feature>
<reference evidence="3" key="1">
    <citation type="submission" date="2010-08" db="EMBL/GenBank/DDBJ databases">
        <authorList>
            <consortium name="Caenorhabditis japonica Sequencing Consortium"/>
            <person name="Wilson R.K."/>
        </authorList>
    </citation>
    <scope>NUCLEOTIDE SEQUENCE [LARGE SCALE GENOMIC DNA]</scope>
    <source>
        <strain evidence="3">DF5081</strain>
    </source>
</reference>
<protein>
    <submittedName>
        <fullName evidence="2">Uncharacterized protein</fullName>
    </submittedName>
</protein>
<feature type="region of interest" description="Disordered" evidence="1">
    <location>
        <begin position="168"/>
        <end position="190"/>
    </location>
</feature>